<sequence>METLGNYSYTGEHVTFIQNQVKQYLDCDDILTEYISVMVRNNKTKSEIINDLSDFIGSEKATSFVGWLWNFIPSYFASATSNSNNTTTTSKPVSPTNESQESKKPTSRLILNAVKEASEDTKNIKLQSESTEMEQEEDTEQEHTNGNSGSVFKKKFNRDNNNNNNNNNRDNHRDNNNRDKRNRNNNNNNNNGRDPTFTITFNSDSYSKKRKNNSRDDDPLEHSLDEEIELMNGNNNNNNGTPSKKSKKERCQFWPLCKNGDACPYHHPTTQCMLFPNCQFGNKCLYIHPSIPCKFGVNCTNENCVYNHPQRSMMPAAEANCRYGFSCPNKKTGCSFYHPPLACKFGEKCTNGRSCPYGHGKPCLFGASCVTPGCYFAHHLTESAFPECKFGKECTNPKCKFTHSDRENTEDLSNTLPATPTSMETRDDLTVSMEAIDNIPQDSTSEAVTTEI</sequence>
<proteinExistence type="inferred from homology"/>
<comment type="similarity">
    <text evidence="2">Belongs to the ZC3H14 family.</text>
</comment>
<dbReference type="Gene3D" id="4.10.1000.40">
    <property type="match status" value="3"/>
</dbReference>
<dbReference type="PANTHER" id="PTHR14738">
    <property type="entry name" value="ZINC FINGER CCCH DOMAIN-CONTAINING PROTEIN 14"/>
    <property type="match status" value="1"/>
</dbReference>
<feature type="region of interest" description="Disordered" evidence="11">
    <location>
        <begin position="80"/>
        <end position="220"/>
    </location>
</feature>
<feature type="compositionally biased region" description="Low complexity" evidence="11">
    <location>
        <begin position="80"/>
        <end position="90"/>
    </location>
</feature>
<dbReference type="GO" id="GO:0008143">
    <property type="term" value="F:poly(A) binding"/>
    <property type="evidence" value="ECO:0007669"/>
    <property type="project" value="InterPro"/>
</dbReference>
<dbReference type="InterPro" id="IPR000571">
    <property type="entry name" value="Znf_CCCH"/>
</dbReference>
<evidence type="ECO:0000259" key="12">
    <source>
        <dbReference type="PROSITE" id="PS50103"/>
    </source>
</evidence>
<dbReference type="InterPro" id="IPR002483">
    <property type="entry name" value="PWI_dom"/>
</dbReference>
<keyword evidence="5 10" id="KW-0479">Metal-binding</keyword>
<dbReference type="FunFam" id="4.10.1000.40:FF:000006">
    <property type="entry name" value="Zinc finger CCCH domain-containing protein 14"/>
    <property type="match status" value="1"/>
</dbReference>
<feature type="zinc finger region" description="C3H1-type" evidence="10">
    <location>
        <begin position="245"/>
        <end position="270"/>
    </location>
</feature>
<feature type="zinc finger region" description="C3H1-type" evidence="10">
    <location>
        <begin position="328"/>
        <end position="362"/>
    </location>
</feature>
<keyword evidence="8 10" id="KW-0862">Zinc</keyword>
<feature type="domain" description="C3H1-type" evidence="12">
    <location>
        <begin position="328"/>
        <end position="362"/>
    </location>
</feature>
<evidence type="ECO:0000313" key="14">
    <source>
        <dbReference type="Proteomes" id="UP000695562"/>
    </source>
</evidence>
<comment type="caution">
    <text evidence="13">The sequence shown here is derived from an EMBL/GenBank/DDBJ whole genome shotgun (WGS) entry which is preliminary data.</text>
</comment>
<gene>
    <name evidence="13" type="ORF">CYY_008165</name>
</gene>
<dbReference type="InterPro" id="IPR043094">
    <property type="entry name" value="Nab2/ZC3H14_N_sf"/>
</dbReference>
<dbReference type="InterPro" id="IPR040366">
    <property type="entry name" value="Nab2/ZC3H14"/>
</dbReference>
<evidence type="ECO:0000256" key="1">
    <source>
        <dbReference type="ARBA" id="ARBA00004123"/>
    </source>
</evidence>
<dbReference type="EMBL" id="AJWJ01000481">
    <property type="protein sequence ID" value="KAF2070517.1"/>
    <property type="molecule type" value="Genomic_DNA"/>
</dbReference>
<evidence type="ECO:0000256" key="3">
    <source>
        <dbReference type="ARBA" id="ARBA00015071"/>
    </source>
</evidence>
<dbReference type="Gene3D" id="1.10.340.40">
    <property type="entry name" value="Nuclear abundant poly(A) RNA-bind protein 2, N-terminal domain"/>
    <property type="match status" value="1"/>
</dbReference>
<dbReference type="SMART" id="SM00356">
    <property type="entry name" value="ZnF_C3H1"/>
    <property type="match status" value="3"/>
</dbReference>
<evidence type="ECO:0000256" key="11">
    <source>
        <dbReference type="SAM" id="MobiDB-lite"/>
    </source>
</evidence>
<comment type="subcellular location">
    <subcellularLocation>
        <location evidence="1">Nucleus</location>
    </subcellularLocation>
</comment>
<evidence type="ECO:0000256" key="10">
    <source>
        <dbReference type="PROSITE-ProRule" id="PRU00723"/>
    </source>
</evidence>
<evidence type="ECO:0000256" key="9">
    <source>
        <dbReference type="ARBA" id="ARBA00023242"/>
    </source>
</evidence>
<dbReference type="AlphaFoldDB" id="A0A8J4V1J8"/>
<feature type="domain" description="C3H1-type" evidence="12">
    <location>
        <begin position="245"/>
        <end position="270"/>
    </location>
</feature>
<evidence type="ECO:0000256" key="5">
    <source>
        <dbReference type="ARBA" id="ARBA00022723"/>
    </source>
</evidence>
<organism evidence="13 14">
    <name type="scientific">Polysphondylium violaceum</name>
    <dbReference type="NCBI Taxonomy" id="133409"/>
    <lineage>
        <taxon>Eukaryota</taxon>
        <taxon>Amoebozoa</taxon>
        <taxon>Evosea</taxon>
        <taxon>Eumycetozoa</taxon>
        <taxon>Dictyostelia</taxon>
        <taxon>Dictyosteliales</taxon>
        <taxon>Dictyosteliaceae</taxon>
        <taxon>Polysphondylium</taxon>
    </lineage>
</organism>
<dbReference type="SUPFAM" id="SSF101233">
    <property type="entry name" value="PWI domain"/>
    <property type="match status" value="1"/>
</dbReference>
<evidence type="ECO:0000256" key="8">
    <source>
        <dbReference type="ARBA" id="ARBA00022833"/>
    </source>
</evidence>
<keyword evidence="6" id="KW-0677">Repeat</keyword>
<evidence type="ECO:0000256" key="4">
    <source>
        <dbReference type="ARBA" id="ARBA00022664"/>
    </source>
</evidence>
<dbReference type="GO" id="GO:0005634">
    <property type="term" value="C:nucleus"/>
    <property type="evidence" value="ECO:0007669"/>
    <property type="project" value="UniProtKB-SubCell"/>
</dbReference>
<feature type="compositionally biased region" description="Acidic residues" evidence="11">
    <location>
        <begin position="131"/>
        <end position="140"/>
    </location>
</feature>
<dbReference type="Pfam" id="PF01480">
    <property type="entry name" value="PWI"/>
    <property type="match status" value="1"/>
</dbReference>
<feature type="compositionally biased region" description="Basic and acidic residues" evidence="11">
    <location>
        <begin position="169"/>
        <end position="179"/>
    </location>
</feature>
<dbReference type="PROSITE" id="PS50103">
    <property type="entry name" value="ZF_C3H1"/>
    <property type="match status" value="2"/>
</dbReference>
<protein>
    <recommendedName>
        <fullName evidence="3">Zinc finger CCCH domain-containing protein 14</fullName>
    </recommendedName>
</protein>
<dbReference type="GO" id="GO:0006397">
    <property type="term" value="P:mRNA processing"/>
    <property type="evidence" value="ECO:0007669"/>
    <property type="project" value="UniProtKB-KW"/>
</dbReference>
<feature type="compositionally biased region" description="Polar residues" evidence="11">
    <location>
        <begin position="411"/>
        <end position="423"/>
    </location>
</feature>
<feature type="region of interest" description="Disordered" evidence="11">
    <location>
        <begin position="404"/>
        <end position="423"/>
    </location>
</feature>
<evidence type="ECO:0000256" key="7">
    <source>
        <dbReference type="ARBA" id="ARBA00022771"/>
    </source>
</evidence>
<feature type="compositionally biased region" description="Low complexity" evidence="11">
    <location>
        <begin position="184"/>
        <end position="194"/>
    </location>
</feature>
<keyword evidence="7 10" id="KW-0863">Zinc-finger</keyword>
<dbReference type="OrthoDB" id="5589010at2759"/>
<feature type="compositionally biased region" description="Low complexity" evidence="11">
    <location>
        <begin position="159"/>
        <end position="168"/>
    </location>
</feature>
<dbReference type="GO" id="GO:0005737">
    <property type="term" value="C:cytoplasm"/>
    <property type="evidence" value="ECO:0007669"/>
    <property type="project" value="TreeGrafter"/>
</dbReference>
<dbReference type="PANTHER" id="PTHR14738:SF29">
    <property type="entry name" value="ZINC FINGER CCCH DOMAIN-CONTAINING PROTEIN 14"/>
    <property type="match status" value="1"/>
</dbReference>
<keyword evidence="9" id="KW-0539">Nucleus</keyword>
<keyword evidence="4" id="KW-0507">mRNA processing</keyword>
<name>A0A8J4V1J8_9MYCE</name>
<keyword evidence="14" id="KW-1185">Reference proteome</keyword>
<dbReference type="GO" id="GO:0008270">
    <property type="term" value="F:zinc ion binding"/>
    <property type="evidence" value="ECO:0007669"/>
    <property type="project" value="UniProtKB-KW"/>
</dbReference>
<accession>A0A8J4V1J8</accession>
<dbReference type="Proteomes" id="UP000695562">
    <property type="component" value="Unassembled WGS sequence"/>
</dbReference>
<reference evidence="13" key="1">
    <citation type="submission" date="2020-01" db="EMBL/GenBank/DDBJ databases">
        <title>Development of genomics and gene disruption for Polysphondylium violaceum indicates a role for the polyketide synthase stlB in stalk morphogenesis.</title>
        <authorList>
            <person name="Narita B."/>
            <person name="Kawabe Y."/>
            <person name="Kin K."/>
            <person name="Saito T."/>
            <person name="Gibbs R."/>
            <person name="Kuspa A."/>
            <person name="Muzny D."/>
            <person name="Queller D."/>
            <person name="Richards S."/>
            <person name="Strassman J."/>
            <person name="Sucgang R."/>
            <person name="Worley K."/>
            <person name="Schaap P."/>
        </authorList>
    </citation>
    <scope>NUCLEOTIDE SEQUENCE</scope>
    <source>
        <strain evidence="13">QSvi11</strain>
    </source>
</reference>
<dbReference type="InterPro" id="IPR036483">
    <property type="entry name" value="PWI_dom_sf"/>
</dbReference>
<evidence type="ECO:0000256" key="2">
    <source>
        <dbReference type="ARBA" id="ARBA00008423"/>
    </source>
</evidence>
<dbReference type="Pfam" id="PF14608">
    <property type="entry name" value="zf-CCCH_2"/>
    <property type="match status" value="6"/>
</dbReference>
<evidence type="ECO:0000313" key="13">
    <source>
        <dbReference type="EMBL" id="KAF2070517.1"/>
    </source>
</evidence>
<evidence type="ECO:0000256" key="6">
    <source>
        <dbReference type="ARBA" id="ARBA00022737"/>
    </source>
</evidence>
<dbReference type="GO" id="GO:0043488">
    <property type="term" value="P:regulation of mRNA stability"/>
    <property type="evidence" value="ECO:0007669"/>
    <property type="project" value="InterPro"/>
</dbReference>